<dbReference type="InterPro" id="IPR022472">
    <property type="entry name" value="VPLPA-CTERM"/>
</dbReference>
<evidence type="ECO:0000256" key="2">
    <source>
        <dbReference type="SAM" id="SignalP"/>
    </source>
</evidence>
<accession>A0A285SCR3</accession>
<reference evidence="4" key="1">
    <citation type="submission" date="2017-08" db="EMBL/GenBank/DDBJ databases">
        <authorList>
            <person name="Varghese N."/>
            <person name="Submissions S."/>
        </authorList>
    </citation>
    <scope>NUCLEOTIDE SEQUENCE [LARGE SCALE GENOMIC DNA]</scope>
    <source>
        <strain evidence="4">JA276</strain>
    </source>
</reference>
<keyword evidence="2" id="KW-0732">Signal</keyword>
<keyword evidence="1" id="KW-1133">Transmembrane helix</keyword>
<dbReference type="Proteomes" id="UP000219111">
    <property type="component" value="Unassembled WGS sequence"/>
</dbReference>
<evidence type="ECO:0000313" key="4">
    <source>
        <dbReference type="Proteomes" id="UP000219111"/>
    </source>
</evidence>
<proteinExistence type="predicted"/>
<keyword evidence="4" id="KW-1185">Reference proteome</keyword>
<keyword evidence="1" id="KW-0812">Transmembrane</keyword>
<dbReference type="AlphaFoldDB" id="A0A285SCR3"/>
<sequence>MRRHLFGLAGLALTASVSCASAATIGLDYTGFSQGKATVTIVSPANIPNSRVAAGELAFDVTERDGVSVLGEKFVAFCADVMTDLNQDGFLYVYEQGVTPFSATVRENLSRLFSVFYSTITDRIASAAFQVALWEIVTETASSYDVTNGYFSVTSTNGVAELAQSYLDGLGGAATGHYRLTYYDGHQSGDIASQSLITATAVPLPASLLLLLGGLGTIGALRRKQRL</sequence>
<dbReference type="EMBL" id="OBMT01000004">
    <property type="protein sequence ID" value="SOC05566.1"/>
    <property type="molecule type" value="Genomic_DNA"/>
</dbReference>
<evidence type="ECO:0000256" key="1">
    <source>
        <dbReference type="SAM" id="Phobius"/>
    </source>
</evidence>
<feature type="transmembrane region" description="Helical" evidence="1">
    <location>
        <begin position="202"/>
        <end position="221"/>
    </location>
</feature>
<gene>
    <name evidence="3" type="ORF">SAMN05877831_104179</name>
</gene>
<organism evidence="3 4">
    <name type="scientific">Rhodobacter maris</name>
    <dbReference type="NCBI Taxonomy" id="446682"/>
    <lineage>
        <taxon>Bacteria</taxon>
        <taxon>Pseudomonadati</taxon>
        <taxon>Pseudomonadota</taxon>
        <taxon>Alphaproteobacteria</taxon>
        <taxon>Rhodobacterales</taxon>
        <taxon>Rhodobacter group</taxon>
        <taxon>Rhodobacter</taxon>
    </lineage>
</organism>
<keyword evidence="1" id="KW-0472">Membrane</keyword>
<protein>
    <recommendedName>
        <fullName evidence="5">Secreted protein</fullName>
    </recommendedName>
</protein>
<evidence type="ECO:0008006" key="5">
    <source>
        <dbReference type="Google" id="ProtNLM"/>
    </source>
</evidence>
<evidence type="ECO:0000313" key="3">
    <source>
        <dbReference type="EMBL" id="SOC05566.1"/>
    </source>
</evidence>
<dbReference type="NCBIfam" id="TIGR03370">
    <property type="entry name" value="VPLPA-CTERM"/>
    <property type="match status" value="1"/>
</dbReference>
<dbReference type="PROSITE" id="PS51257">
    <property type="entry name" value="PROKAR_LIPOPROTEIN"/>
    <property type="match status" value="1"/>
</dbReference>
<name>A0A285SCR3_9RHOB</name>
<feature type="chain" id="PRO_5012651098" description="Secreted protein" evidence="2">
    <location>
        <begin position="23"/>
        <end position="227"/>
    </location>
</feature>
<dbReference type="RefSeq" id="WP_097069741.1">
    <property type="nucleotide sequence ID" value="NZ_OBMT01000004.1"/>
</dbReference>
<feature type="signal peptide" evidence="2">
    <location>
        <begin position="1"/>
        <end position="22"/>
    </location>
</feature>